<reference evidence="1 2" key="1">
    <citation type="journal article" date="2023" name="Sci. Data">
        <title>Genome assembly of the Korean intertidal mud-creeper Batillaria attramentaria.</title>
        <authorList>
            <person name="Patra A.K."/>
            <person name="Ho P.T."/>
            <person name="Jun S."/>
            <person name="Lee S.J."/>
            <person name="Kim Y."/>
            <person name="Won Y.J."/>
        </authorList>
    </citation>
    <scope>NUCLEOTIDE SEQUENCE [LARGE SCALE GENOMIC DNA]</scope>
    <source>
        <strain evidence="1">Wonlab-2016</strain>
    </source>
</reference>
<keyword evidence="2" id="KW-1185">Reference proteome</keyword>
<evidence type="ECO:0000313" key="2">
    <source>
        <dbReference type="Proteomes" id="UP001519460"/>
    </source>
</evidence>
<sequence length="72" mass="7602">MCSTLLQSALPKLEASLPGLEEKPTASGVCGNGKAEIEFHIVVMGNGRFSCLRTKRSGCKNMASAAFRSKGK</sequence>
<dbReference type="AlphaFoldDB" id="A0ABD0MAY2"/>
<name>A0ABD0MAY2_9CAEN</name>
<feature type="non-terminal residue" evidence="1">
    <location>
        <position position="72"/>
    </location>
</feature>
<dbReference type="Proteomes" id="UP001519460">
    <property type="component" value="Unassembled WGS sequence"/>
</dbReference>
<gene>
    <name evidence="1" type="ORF">BaRGS_00000124</name>
</gene>
<comment type="caution">
    <text evidence="1">The sequence shown here is derived from an EMBL/GenBank/DDBJ whole genome shotgun (WGS) entry which is preliminary data.</text>
</comment>
<evidence type="ECO:0000313" key="1">
    <source>
        <dbReference type="EMBL" id="KAK7508558.1"/>
    </source>
</evidence>
<organism evidence="1 2">
    <name type="scientific">Batillaria attramentaria</name>
    <dbReference type="NCBI Taxonomy" id="370345"/>
    <lineage>
        <taxon>Eukaryota</taxon>
        <taxon>Metazoa</taxon>
        <taxon>Spiralia</taxon>
        <taxon>Lophotrochozoa</taxon>
        <taxon>Mollusca</taxon>
        <taxon>Gastropoda</taxon>
        <taxon>Caenogastropoda</taxon>
        <taxon>Sorbeoconcha</taxon>
        <taxon>Cerithioidea</taxon>
        <taxon>Batillariidae</taxon>
        <taxon>Batillaria</taxon>
    </lineage>
</organism>
<accession>A0ABD0MAY2</accession>
<proteinExistence type="predicted"/>
<protein>
    <submittedName>
        <fullName evidence="1">Uncharacterized protein</fullName>
    </submittedName>
</protein>
<dbReference type="EMBL" id="JACVVK020000001">
    <property type="protein sequence ID" value="KAK7508558.1"/>
    <property type="molecule type" value="Genomic_DNA"/>
</dbReference>